<dbReference type="InterPro" id="IPR007742">
    <property type="entry name" value="NosD_dom"/>
</dbReference>
<accession>M0M3Q1</accession>
<dbReference type="AlphaFoldDB" id="M0M3Q1"/>
<evidence type="ECO:0000313" key="5">
    <source>
        <dbReference type="Proteomes" id="UP000011566"/>
    </source>
</evidence>
<dbReference type="Proteomes" id="UP000011566">
    <property type="component" value="Unassembled WGS sequence"/>
</dbReference>
<reference evidence="4 5" key="1">
    <citation type="journal article" date="2014" name="PLoS Genet.">
        <title>Phylogenetically driven sequencing of extremely halophilic archaea reveals strategies for static and dynamic osmo-response.</title>
        <authorList>
            <person name="Becker E.A."/>
            <person name="Seitzer P.M."/>
            <person name="Tritt A."/>
            <person name="Larsen D."/>
            <person name="Krusor M."/>
            <person name="Yao A.I."/>
            <person name="Wu D."/>
            <person name="Madern D."/>
            <person name="Eisen J.A."/>
            <person name="Darling A.E."/>
            <person name="Facciotti M.T."/>
        </authorList>
    </citation>
    <scope>NUCLEOTIDE SEQUENCE [LARGE SCALE GENOMIC DNA]</scope>
    <source>
        <strain evidence="4 5">100A6</strain>
    </source>
</reference>
<feature type="region of interest" description="Disordered" evidence="2">
    <location>
        <begin position="330"/>
        <end position="484"/>
    </location>
</feature>
<evidence type="ECO:0000313" key="4">
    <source>
        <dbReference type="EMBL" id="EMA39254.1"/>
    </source>
</evidence>
<dbReference type="GO" id="GO:0005886">
    <property type="term" value="C:plasma membrane"/>
    <property type="evidence" value="ECO:0007669"/>
    <property type="project" value="UniProtKB-SubCell"/>
</dbReference>
<dbReference type="eggNOG" id="arCOG02545">
    <property type="taxonomic scope" value="Archaea"/>
</dbReference>
<keyword evidence="5" id="KW-1185">Reference proteome</keyword>
<dbReference type="GO" id="GO:0030115">
    <property type="term" value="C:S-layer"/>
    <property type="evidence" value="ECO:0007669"/>
    <property type="project" value="UniProtKB-SubCell"/>
</dbReference>
<evidence type="ECO:0000256" key="2">
    <source>
        <dbReference type="SAM" id="MobiDB-lite"/>
    </source>
</evidence>
<feature type="region of interest" description="Disordered" evidence="2">
    <location>
        <begin position="241"/>
        <end position="264"/>
    </location>
</feature>
<comment type="caution">
    <text evidence="4">The sequence shown here is derived from an EMBL/GenBank/DDBJ whole genome shotgun (WGS) entry which is preliminary data.</text>
</comment>
<evidence type="ECO:0000259" key="3">
    <source>
        <dbReference type="Pfam" id="PF05048"/>
    </source>
</evidence>
<sequence>MNLPRSSERVSNRRVTFLAVLVVVAAAFVGAGVAGAQSGTAIDSCTTIDSPGTYTLDSDLSADSTCIQITASDVTLDGDGHTIEGGSSGVGVEVSGDSTLSGVTVKNVETTGFTRGILFQNAEDGTIAGSTTTDATEGITLLSTDDTTVRGSTATDNALGVELRKASGNTITGTTANDNKYGLHIERGSLHNEFTGDTASGNVFWDFYSDRYSPGVDSDTTVSNLDMGSVTVDLSGTNVGARAEPVTGEGPSGREAVGTGVRTTDYGEGSDISLTIHYADGDTSGLVETSFALFSTDSGDSWSALDSSSVDAGANTVSATGVPHPATVAVFGSAGGSGSSGDPGSSGDTGSSNDSGSAATDTATTTATATATETATPTTTATATPTTTPTATATPTATPTATVTATETPTATRTATATTSTATAAEPSTATTTTATAADTADTTAVSGSGSTTTAGTERATATESNVSAGESGSNASTTSSSNGPGFGPLAALGALLAAAVLAVRRDQ</sequence>
<dbReference type="SMART" id="SM00710">
    <property type="entry name" value="PbH1"/>
    <property type="match status" value="5"/>
</dbReference>
<organism evidence="4 5">
    <name type="scientific">Halococcus hamelinensis 100A6</name>
    <dbReference type="NCBI Taxonomy" id="1132509"/>
    <lineage>
        <taxon>Archaea</taxon>
        <taxon>Methanobacteriati</taxon>
        <taxon>Methanobacteriota</taxon>
        <taxon>Stenosarchaea group</taxon>
        <taxon>Halobacteria</taxon>
        <taxon>Halobacteriales</taxon>
        <taxon>Halococcaceae</taxon>
        <taxon>Halococcus</taxon>
    </lineage>
</organism>
<gene>
    <name evidence="4" type="ORF">C447_07048</name>
</gene>
<dbReference type="PATRIC" id="fig|1132509.6.peg.1600"/>
<dbReference type="InterPro" id="IPR006626">
    <property type="entry name" value="PbH1"/>
</dbReference>
<keyword evidence="1" id="KW-0732">Signal</keyword>
<evidence type="ECO:0000256" key="1">
    <source>
        <dbReference type="ARBA" id="ARBA00022729"/>
    </source>
</evidence>
<dbReference type="InterPro" id="IPR012334">
    <property type="entry name" value="Pectin_lyas_fold"/>
</dbReference>
<dbReference type="Pfam" id="PF05048">
    <property type="entry name" value="NosD"/>
    <property type="match status" value="1"/>
</dbReference>
<name>M0M3Q1_9EURY</name>
<dbReference type="NCBIfam" id="TIGR04126">
    <property type="entry name" value="PGF_CTERM"/>
    <property type="match status" value="1"/>
</dbReference>
<proteinExistence type="predicted"/>
<dbReference type="RefSeq" id="WP_007692293.1">
    <property type="nucleotide sequence ID" value="NZ_AJRK01000375.1"/>
</dbReference>
<dbReference type="OrthoDB" id="214614at2157"/>
<feature type="compositionally biased region" description="Low complexity" evidence="2">
    <location>
        <begin position="342"/>
        <end position="483"/>
    </location>
</feature>
<dbReference type="InterPro" id="IPR026371">
    <property type="entry name" value="PGF_CTERM"/>
</dbReference>
<dbReference type="InterPro" id="IPR011050">
    <property type="entry name" value="Pectin_lyase_fold/virulence"/>
</dbReference>
<dbReference type="Gene3D" id="2.160.20.10">
    <property type="entry name" value="Single-stranded right-handed beta-helix, Pectin lyase-like"/>
    <property type="match status" value="1"/>
</dbReference>
<feature type="domain" description="Periplasmic copper-binding protein NosD beta helix" evidence="3">
    <location>
        <begin position="70"/>
        <end position="196"/>
    </location>
</feature>
<dbReference type="SUPFAM" id="SSF51126">
    <property type="entry name" value="Pectin lyase-like"/>
    <property type="match status" value="1"/>
</dbReference>
<dbReference type="EMBL" id="AOMB01000020">
    <property type="protein sequence ID" value="EMA39254.1"/>
    <property type="molecule type" value="Genomic_DNA"/>
</dbReference>
<protein>
    <submittedName>
        <fullName evidence="4">Periplasmic copper-binding protein</fullName>
    </submittedName>
</protein>